<dbReference type="SUPFAM" id="SSF56645">
    <property type="entry name" value="Acyl-CoA dehydrogenase NM domain-like"/>
    <property type="match status" value="1"/>
</dbReference>
<reference evidence="1 2" key="1">
    <citation type="journal article" date="2023" name="Int. J. Syst. Evol. Microbiol.">
        <title>Methylocystis iwaonis sp. nov., a type II methane-oxidizing bacterium from surface soil of a rice paddy field in Japan, and emended description of the genus Methylocystis (ex Whittenbury et al. 1970) Bowman et al. 1993.</title>
        <authorList>
            <person name="Kaise H."/>
            <person name="Sawadogo J.B."/>
            <person name="Alam M.S."/>
            <person name="Ueno C."/>
            <person name="Dianou D."/>
            <person name="Shinjo R."/>
            <person name="Asakawa S."/>
        </authorList>
    </citation>
    <scope>NUCLEOTIDE SEQUENCE [LARGE SCALE GENOMIC DNA]</scope>
    <source>
        <strain evidence="1 2">SS37A-Re</strain>
    </source>
</reference>
<protein>
    <submittedName>
        <fullName evidence="1">Acyl-CoA dehydrogenase</fullName>
    </submittedName>
</protein>
<gene>
    <name evidence="1" type="ORF">SS37A_36420</name>
</gene>
<dbReference type="Gene3D" id="1.10.540.10">
    <property type="entry name" value="Acyl-CoA dehydrogenase/oxidase, N-terminal domain"/>
    <property type="match status" value="1"/>
</dbReference>
<dbReference type="EMBL" id="AP027143">
    <property type="protein sequence ID" value="BDV36112.1"/>
    <property type="molecule type" value="Genomic_DNA"/>
</dbReference>
<proteinExistence type="predicted"/>
<dbReference type="PANTHER" id="PTHR43884">
    <property type="entry name" value="ACYL-COA DEHYDROGENASE"/>
    <property type="match status" value="1"/>
</dbReference>
<evidence type="ECO:0000313" key="2">
    <source>
        <dbReference type="Proteomes" id="UP001317629"/>
    </source>
</evidence>
<dbReference type="Gene3D" id="2.40.110.10">
    <property type="entry name" value="Butyryl-CoA Dehydrogenase, subunit A, domain 2"/>
    <property type="match status" value="1"/>
</dbReference>
<accession>A0ABN6VM15</accession>
<geneLocation type="plasmid" evidence="1 2">
    <name>pSS37A-Re-1</name>
</geneLocation>
<name>A0ABN6VM15_9HYPH</name>
<evidence type="ECO:0000313" key="1">
    <source>
        <dbReference type="EMBL" id="BDV36112.1"/>
    </source>
</evidence>
<dbReference type="InterPro" id="IPR037069">
    <property type="entry name" value="AcylCoA_DH/ox_N_sf"/>
</dbReference>
<dbReference type="Proteomes" id="UP001317629">
    <property type="component" value="Plasmid pSS37A-Re-1"/>
</dbReference>
<organism evidence="1 2">
    <name type="scientific">Methylocystis iwaonis</name>
    <dbReference type="NCBI Taxonomy" id="2885079"/>
    <lineage>
        <taxon>Bacteria</taxon>
        <taxon>Pseudomonadati</taxon>
        <taxon>Pseudomonadota</taxon>
        <taxon>Alphaproteobacteria</taxon>
        <taxon>Hyphomicrobiales</taxon>
        <taxon>Methylocystaceae</taxon>
        <taxon>Methylocystis</taxon>
    </lineage>
</organism>
<dbReference type="PANTHER" id="PTHR43884:SF12">
    <property type="entry name" value="ISOVALERYL-COA DEHYDROGENASE, MITOCHONDRIAL-RELATED"/>
    <property type="match status" value="1"/>
</dbReference>
<dbReference type="InterPro" id="IPR009100">
    <property type="entry name" value="AcylCoA_DH/oxidase_NM_dom_sf"/>
</dbReference>
<dbReference type="InterPro" id="IPR046373">
    <property type="entry name" value="Acyl-CoA_Oxase/DH_mid-dom_sf"/>
</dbReference>
<keyword evidence="1" id="KW-0614">Plasmid</keyword>
<sequence length="364" mass="39516">MLGRVKAIVQSDLRPLAARIDEDGLYPAHVLKNLGLAGAFAQHHDGFGEDHAINLQAAIRAMSSVAEACLSTAFCVWCQDAFGWYLQNSENLGLRARLQADAASGAALGGTGLSNPMKALSGVEPLRLKGRRVDGGYRVDGVLPWVSNLEDGHYFGFCFEAGATVVTAIARLGFDGVESRKGAQFIALEGTATRAVGFKNALIPDEMVLSDSLTRFAKRIKPGFLLLQTGMTIGLVRNCADLMRALPSRVRAVNAYLPIGPASLDEFVDAMEHEIMTLAETPSEQAPEYLRRVLEARLEGSRLALDATQALMLHAGSSAYLRGSIYSRRLRESYFIAIVTPATKHLLKDISERNFSLQHTLMQP</sequence>
<keyword evidence="2" id="KW-1185">Reference proteome</keyword>